<feature type="transmembrane region" description="Helical" evidence="1">
    <location>
        <begin position="239"/>
        <end position="260"/>
    </location>
</feature>
<sequence length="791" mass="84379">MSGPVPSGAPGAAGAMWLLARLRLLRILNMFSAFQGRKGANAKSRSATGGKRGARWILAPLVAFGMLFTFANVSRTSLLNLHCKIDHAGHCAAALSQAPREQAMAAIGASLHAAPFSPALAAAATLVLLLLWLVSFLLPLGSRELAQADWDLEWLVTLPVRRGTLLWGRLLERSVANPGGILALWPTCSMLAWYAGHGWLAPPMGAAVAFVLLGLAALARTLADTGLRLSLPPSQLRNLQAMASLLCMPLMYMAISYSIWSNNSFTMDWARAFPAWTLWTPPGLAVRALTDRGAAQAWGAAALLLAQSAALLWAGVALLKHQLRHGVVASGAREAGRAAAGGQAALDDAAAPRWRVGTTLQRRELRLLGRDRAFLVQSLLVPVVIVGSQLLFNGQLSSVTLIGENQQLMAAIAFGIGSYVLMLSAFQTLNTEGNALWMLYTFPRSIEAMLKEKAQLWGALALLYPLIVFGVGLAYSPVFDWRLAGLAAIALAGIPIYTGIAVSLGIFACDPMAQELQARIRPSYSYLYLMLCSLYVYALYAPEWIQSVTIVILTGSLSLALWQKARDELPYLLDPAASPPARVALSDGLIAATLFFVLQALGRMLLARDGHTGLYHTVYAFAIAGAAVYALTRLVYWRHKTGGVPEVLHADAGGKAAALGAATRHGLAAAAVAVLFGAGYLALIRETQWWPAKPPSELRWLVALSVCAAPVFEEFIFRGLIHNGLRRLAGAWPAALGSAALFAIVHPSTAIMPVFVLGLCTAWAYERCKSLLAPMLVHAAYNGAVLAIQAG</sequence>
<feature type="transmembrane region" description="Helical" evidence="1">
    <location>
        <begin position="583"/>
        <end position="601"/>
    </location>
</feature>
<feature type="transmembrane region" description="Helical" evidence="1">
    <location>
        <begin position="738"/>
        <end position="765"/>
    </location>
</feature>
<dbReference type="PANTHER" id="PTHR43592:SF15">
    <property type="entry name" value="CAAX AMINO TERMINAL PROTEASE FAMILY PROTEIN"/>
    <property type="match status" value="1"/>
</dbReference>
<feature type="transmembrane region" description="Helical" evidence="1">
    <location>
        <begin position="665"/>
        <end position="683"/>
    </location>
</feature>
<dbReference type="AlphaFoldDB" id="A0A1I7EXY3"/>
<evidence type="ECO:0000313" key="3">
    <source>
        <dbReference type="EMBL" id="SFU28764.1"/>
    </source>
</evidence>
<feature type="transmembrane region" description="Helical" evidence="1">
    <location>
        <begin position="613"/>
        <end position="631"/>
    </location>
</feature>
<feature type="transmembrane region" description="Helical" evidence="1">
    <location>
        <begin position="454"/>
        <end position="475"/>
    </location>
</feature>
<feature type="transmembrane region" description="Helical" evidence="1">
    <location>
        <begin position="119"/>
        <end position="138"/>
    </location>
</feature>
<accession>A0A1I7EXY3</accession>
<reference evidence="4" key="1">
    <citation type="submission" date="2016-10" db="EMBL/GenBank/DDBJ databases">
        <authorList>
            <person name="Varghese N."/>
            <person name="Submissions S."/>
        </authorList>
    </citation>
    <scope>NUCLEOTIDE SEQUENCE [LARGE SCALE GENOMIC DNA]</scope>
    <source>
        <strain evidence="4">CGMCC 1.11014</strain>
    </source>
</reference>
<keyword evidence="4" id="KW-1185">Reference proteome</keyword>
<feature type="transmembrane region" description="Helical" evidence="1">
    <location>
        <begin position="200"/>
        <end position="219"/>
    </location>
</feature>
<feature type="transmembrane region" description="Helical" evidence="1">
    <location>
        <begin position="53"/>
        <end position="71"/>
    </location>
</feature>
<feature type="transmembrane region" description="Helical" evidence="1">
    <location>
        <begin position="771"/>
        <end position="788"/>
    </location>
</feature>
<dbReference type="OrthoDB" id="9782250at2"/>
<feature type="domain" description="CAAX prenyl protease 2/Lysostaphin resistance protein A-like" evidence="2">
    <location>
        <begin position="697"/>
        <end position="783"/>
    </location>
</feature>
<feature type="transmembrane region" description="Helical" evidence="1">
    <location>
        <begin position="408"/>
        <end position="429"/>
    </location>
</feature>
<keyword evidence="1" id="KW-0812">Transmembrane</keyword>
<organism evidence="3 4">
    <name type="scientific">Pseudoduganella namucuonensis</name>
    <dbReference type="NCBI Taxonomy" id="1035707"/>
    <lineage>
        <taxon>Bacteria</taxon>
        <taxon>Pseudomonadati</taxon>
        <taxon>Pseudomonadota</taxon>
        <taxon>Betaproteobacteria</taxon>
        <taxon>Burkholderiales</taxon>
        <taxon>Oxalobacteraceae</taxon>
        <taxon>Telluria group</taxon>
        <taxon>Pseudoduganella</taxon>
    </lineage>
</organism>
<keyword evidence="1" id="KW-1133">Transmembrane helix</keyword>
<dbReference type="Proteomes" id="UP000199391">
    <property type="component" value="Unassembled WGS sequence"/>
</dbReference>
<dbReference type="EMBL" id="FPBO01000001">
    <property type="protein sequence ID" value="SFU28764.1"/>
    <property type="molecule type" value="Genomic_DNA"/>
</dbReference>
<dbReference type="GO" id="GO:0004175">
    <property type="term" value="F:endopeptidase activity"/>
    <property type="evidence" value="ECO:0007669"/>
    <property type="project" value="UniProtKB-ARBA"/>
</dbReference>
<keyword evidence="1" id="KW-0472">Membrane</keyword>
<dbReference type="RefSeq" id="WP_093552595.1">
    <property type="nucleotide sequence ID" value="NZ_FPBO01000001.1"/>
</dbReference>
<evidence type="ECO:0000313" key="4">
    <source>
        <dbReference type="Proteomes" id="UP000199391"/>
    </source>
</evidence>
<dbReference type="GO" id="GO:0080120">
    <property type="term" value="P:CAAX-box protein maturation"/>
    <property type="evidence" value="ECO:0007669"/>
    <property type="project" value="UniProtKB-ARBA"/>
</dbReference>
<evidence type="ECO:0000256" key="1">
    <source>
        <dbReference type="SAM" id="Phobius"/>
    </source>
</evidence>
<dbReference type="Pfam" id="PF02517">
    <property type="entry name" value="Rce1-like"/>
    <property type="match status" value="1"/>
</dbReference>
<gene>
    <name evidence="3" type="ORF">SAMN05216552_1001226</name>
</gene>
<feature type="transmembrane region" description="Helical" evidence="1">
    <location>
        <begin position="544"/>
        <end position="562"/>
    </location>
</feature>
<feature type="transmembrane region" description="Helical" evidence="1">
    <location>
        <begin position="373"/>
        <end position="392"/>
    </location>
</feature>
<protein>
    <recommendedName>
        <fullName evidence="2">CAAX prenyl protease 2/Lysostaphin resistance protein A-like domain-containing protein</fullName>
    </recommendedName>
</protein>
<evidence type="ECO:0000259" key="2">
    <source>
        <dbReference type="Pfam" id="PF02517"/>
    </source>
</evidence>
<feature type="transmembrane region" description="Helical" evidence="1">
    <location>
        <begin position="481"/>
        <end position="508"/>
    </location>
</feature>
<dbReference type="PANTHER" id="PTHR43592">
    <property type="entry name" value="CAAX AMINO TERMINAL PROTEASE"/>
    <property type="match status" value="1"/>
</dbReference>
<feature type="transmembrane region" description="Helical" evidence="1">
    <location>
        <begin position="12"/>
        <end position="32"/>
    </location>
</feature>
<name>A0A1I7EXY3_9BURK</name>
<feature type="transmembrane region" description="Helical" evidence="1">
    <location>
        <begin position="520"/>
        <end position="538"/>
    </location>
</feature>
<proteinExistence type="predicted"/>
<feature type="transmembrane region" description="Helical" evidence="1">
    <location>
        <begin position="698"/>
        <end position="717"/>
    </location>
</feature>
<dbReference type="STRING" id="1035707.SAMN05216552_1001226"/>
<dbReference type="InterPro" id="IPR003675">
    <property type="entry name" value="Rce1/LyrA-like_dom"/>
</dbReference>